<keyword evidence="3" id="KW-1185">Reference proteome</keyword>
<dbReference type="InterPro" id="IPR024311">
    <property type="entry name" value="Lipocalin-like"/>
</dbReference>
<evidence type="ECO:0000259" key="1">
    <source>
        <dbReference type="Pfam" id="PF13648"/>
    </source>
</evidence>
<dbReference type="PROSITE" id="PS51257">
    <property type="entry name" value="PROKAR_LIPOPROTEIN"/>
    <property type="match status" value="1"/>
</dbReference>
<organism evidence="2 3">
    <name type="scientific">Sinomicrobium pectinilyticum</name>
    <dbReference type="NCBI Taxonomy" id="1084421"/>
    <lineage>
        <taxon>Bacteria</taxon>
        <taxon>Pseudomonadati</taxon>
        <taxon>Bacteroidota</taxon>
        <taxon>Flavobacteriia</taxon>
        <taxon>Flavobacteriales</taxon>
        <taxon>Flavobacteriaceae</taxon>
        <taxon>Sinomicrobium</taxon>
    </lineage>
</organism>
<gene>
    <name evidence="2" type="ORF">ED312_21340</name>
</gene>
<protein>
    <recommendedName>
        <fullName evidence="1">Lipocalin-like domain-containing protein</fullName>
    </recommendedName>
</protein>
<name>A0A3N0DJZ9_SINP1</name>
<sequence length="130" mass="14898">MKTILGMLFLLSVLGCSEDSDVTDDRFVTGKWQMTRKYVSTGGNNVRWDTVKDGEIYQFKTDSTFTSNATDCQEGKFSVKGDSLRLDFNCNYDVEPQIMRFYFEGGDLVLSPLSPTFCIEACLYRYERID</sequence>
<dbReference type="EMBL" id="RJTM01000166">
    <property type="protein sequence ID" value="RNL75563.1"/>
    <property type="molecule type" value="Genomic_DNA"/>
</dbReference>
<comment type="caution">
    <text evidence="2">The sequence shown here is derived from an EMBL/GenBank/DDBJ whole genome shotgun (WGS) entry which is preliminary data.</text>
</comment>
<proteinExistence type="predicted"/>
<evidence type="ECO:0000313" key="3">
    <source>
        <dbReference type="Proteomes" id="UP000267469"/>
    </source>
</evidence>
<accession>A0A3N0DJZ9</accession>
<dbReference type="RefSeq" id="WP_123218046.1">
    <property type="nucleotide sequence ID" value="NZ_RJTM01000166.1"/>
</dbReference>
<evidence type="ECO:0000313" key="2">
    <source>
        <dbReference type="EMBL" id="RNL75563.1"/>
    </source>
</evidence>
<dbReference type="AlphaFoldDB" id="A0A3N0DJZ9"/>
<dbReference type="Pfam" id="PF13648">
    <property type="entry name" value="Lipocalin_4"/>
    <property type="match status" value="1"/>
</dbReference>
<dbReference type="Proteomes" id="UP000267469">
    <property type="component" value="Unassembled WGS sequence"/>
</dbReference>
<reference evidence="2 3" key="1">
    <citation type="submission" date="2018-10" db="EMBL/GenBank/DDBJ databases">
        <title>Sinomicrobium pectinilyticum sp. nov., a pectinase-producing bacterium isolated from alkaline and saline soil, and emended description of the genus Sinomicrobium.</title>
        <authorList>
            <person name="Cheng B."/>
            <person name="Li C."/>
            <person name="Lai Q."/>
            <person name="Du M."/>
            <person name="Shao Z."/>
            <person name="Xu P."/>
            <person name="Yang C."/>
        </authorList>
    </citation>
    <scope>NUCLEOTIDE SEQUENCE [LARGE SCALE GENOMIC DNA]</scope>
    <source>
        <strain evidence="2 3">5DNS001</strain>
    </source>
</reference>
<dbReference type="OrthoDB" id="955522at2"/>
<feature type="domain" description="Lipocalin-like" evidence="1">
    <location>
        <begin position="29"/>
        <end position="100"/>
    </location>
</feature>